<evidence type="ECO:0000256" key="1">
    <source>
        <dbReference type="SAM" id="MobiDB-lite"/>
    </source>
</evidence>
<dbReference type="AlphaFoldDB" id="A0A0P1AP33"/>
<protein>
    <submittedName>
        <fullName evidence="2">Uncharacterized protein</fullName>
    </submittedName>
</protein>
<dbReference type="Proteomes" id="UP000054928">
    <property type="component" value="Unassembled WGS sequence"/>
</dbReference>
<dbReference type="GeneID" id="36408148"/>
<evidence type="ECO:0000313" key="3">
    <source>
        <dbReference type="Proteomes" id="UP000054928"/>
    </source>
</evidence>
<feature type="region of interest" description="Disordered" evidence="1">
    <location>
        <begin position="141"/>
        <end position="219"/>
    </location>
</feature>
<dbReference type="RefSeq" id="XP_024579222.1">
    <property type="nucleotide sequence ID" value="XM_024728778.1"/>
</dbReference>
<dbReference type="EMBL" id="CCYD01000645">
    <property type="protein sequence ID" value="CEG42853.1"/>
    <property type="molecule type" value="Genomic_DNA"/>
</dbReference>
<feature type="compositionally biased region" description="Basic and acidic residues" evidence="1">
    <location>
        <begin position="141"/>
        <end position="151"/>
    </location>
</feature>
<dbReference type="OMA" id="RHEVSTH"/>
<dbReference type="OrthoDB" id="128936at2759"/>
<accession>A0A0P1AP33</accession>
<proteinExistence type="predicted"/>
<evidence type="ECO:0000313" key="2">
    <source>
        <dbReference type="EMBL" id="CEG42853.1"/>
    </source>
</evidence>
<sequence>MGRYRAQLRAQKGGVPVPAMLTIPVVLTPGKTATDDDELFERWVQRHRKPFSLSTLQQSNKELDVRVERHLRFEFSKFKAQRRLPTYCRPETHVTIHNASASSVVSHEGGSTIAAFHSHCLSSAHGLSASRATVEKSCAHGDARRHDLSDHKRLRRLGSLTEVTSQIPTNSRSLGIPTTSQDIGLNPADDVDPQGISRGSGRHHSHQKEKAADDDDLIDRQAVNRDALRALEDKVRRHRHSAEHLSDVAVR</sequence>
<keyword evidence="3" id="KW-1185">Reference proteome</keyword>
<organism evidence="2 3">
    <name type="scientific">Plasmopara halstedii</name>
    <name type="common">Downy mildew of sunflower</name>
    <dbReference type="NCBI Taxonomy" id="4781"/>
    <lineage>
        <taxon>Eukaryota</taxon>
        <taxon>Sar</taxon>
        <taxon>Stramenopiles</taxon>
        <taxon>Oomycota</taxon>
        <taxon>Peronosporomycetes</taxon>
        <taxon>Peronosporales</taxon>
        <taxon>Peronosporaceae</taxon>
        <taxon>Plasmopara</taxon>
    </lineage>
</organism>
<feature type="compositionally biased region" description="Polar residues" evidence="1">
    <location>
        <begin position="161"/>
        <end position="183"/>
    </location>
</feature>
<name>A0A0P1AP33_PLAHL</name>
<reference evidence="3" key="1">
    <citation type="submission" date="2014-09" db="EMBL/GenBank/DDBJ databases">
        <authorList>
            <person name="Sharma Rahul"/>
            <person name="Thines Marco"/>
        </authorList>
    </citation>
    <scope>NUCLEOTIDE SEQUENCE [LARGE SCALE GENOMIC DNA]</scope>
</reference>